<evidence type="ECO:0000313" key="2">
    <source>
        <dbReference type="Proteomes" id="UP000694427"/>
    </source>
</evidence>
<organism evidence="1 2">
    <name type="scientific">Cyprinus carpio</name>
    <name type="common">Common carp</name>
    <dbReference type="NCBI Taxonomy" id="7962"/>
    <lineage>
        <taxon>Eukaryota</taxon>
        <taxon>Metazoa</taxon>
        <taxon>Chordata</taxon>
        <taxon>Craniata</taxon>
        <taxon>Vertebrata</taxon>
        <taxon>Euteleostomi</taxon>
        <taxon>Actinopterygii</taxon>
        <taxon>Neopterygii</taxon>
        <taxon>Teleostei</taxon>
        <taxon>Ostariophysi</taxon>
        <taxon>Cypriniformes</taxon>
        <taxon>Cyprinidae</taxon>
        <taxon>Cyprininae</taxon>
        <taxon>Cyprinus</taxon>
    </lineage>
</organism>
<dbReference type="AlphaFoldDB" id="A0A8C1LKF7"/>
<keyword evidence="2" id="KW-1185">Reference proteome</keyword>
<dbReference type="Ensembl" id="ENSCCRT00010067437.1">
    <property type="protein sequence ID" value="ENSCCRP00010061432.1"/>
    <property type="gene ID" value="ENSCCRG00010026134.1"/>
</dbReference>
<protein>
    <recommendedName>
        <fullName evidence="3">Reverse transcriptase/retrotransposon-derived protein RNase H-like domain-containing protein</fullName>
    </recommendedName>
</protein>
<name>A0A8C1LKF7_CYPCA</name>
<sequence>MDWVERAALSKTKPNDVLEWTDEHEQVFTDLKQRLVVHKNTLSGVLAQEHGGKLRPIAYYSRKKSLVEQGRIKGVSSQRLARCSMVKNLAVKCITVKNVLTRFTQT</sequence>
<evidence type="ECO:0000313" key="1">
    <source>
        <dbReference type="Ensembl" id="ENSCCRP00010061432.1"/>
    </source>
</evidence>
<reference evidence="1" key="1">
    <citation type="submission" date="2025-08" db="UniProtKB">
        <authorList>
            <consortium name="Ensembl"/>
        </authorList>
    </citation>
    <scope>IDENTIFICATION</scope>
</reference>
<proteinExistence type="predicted"/>
<dbReference type="SUPFAM" id="SSF56672">
    <property type="entry name" value="DNA/RNA polymerases"/>
    <property type="match status" value="1"/>
</dbReference>
<accession>A0A8C1LKF7</accession>
<reference evidence="1" key="2">
    <citation type="submission" date="2025-09" db="UniProtKB">
        <authorList>
            <consortium name="Ensembl"/>
        </authorList>
    </citation>
    <scope>IDENTIFICATION</scope>
</reference>
<dbReference type="Proteomes" id="UP000694427">
    <property type="component" value="Unplaced"/>
</dbReference>
<evidence type="ECO:0008006" key="3">
    <source>
        <dbReference type="Google" id="ProtNLM"/>
    </source>
</evidence>
<dbReference type="InterPro" id="IPR043502">
    <property type="entry name" value="DNA/RNA_pol_sf"/>
</dbReference>
<dbReference type="Gene3D" id="3.10.20.370">
    <property type="match status" value="1"/>
</dbReference>